<dbReference type="AlphaFoldDB" id="A0A2T5JD25"/>
<keyword evidence="2" id="KW-1185">Reference proteome</keyword>
<proteinExistence type="predicted"/>
<dbReference type="RefSeq" id="WP_146166490.1">
    <property type="nucleotide sequence ID" value="NZ_CP160205.1"/>
</dbReference>
<gene>
    <name evidence="1" type="ORF">C8P68_102481</name>
</gene>
<evidence type="ECO:0000313" key="2">
    <source>
        <dbReference type="Proteomes" id="UP000244168"/>
    </source>
</evidence>
<organism evidence="1 2">
    <name type="scientific">Mucilaginibacter yixingensis</name>
    <dbReference type="NCBI Taxonomy" id="1295612"/>
    <lineage>
        <taxon>Bacteria</taxon>
        <taxon>Pseudomonadati</taxon>
        <taxon>Bacteroidota</taxon>
        <taxon>Sphingobacteriia</taxon>
        <taxon>Sphingobacteriales</taxon>
        <taxon>Sphingobacteriaceae</taxon>
        <taxon>Mucilaginibacter</taxon>
    </lineage>
</organism>
<comment type="caution">
    <text evidence="1">The sequence shown here is derived from an EMBL/GenBank/DDBJ whole genome shotgun (WGS) entry which is preliminary data.</text>
</comment>
<dbReference type="EMBL" id="QAOQ01000002">
    <property type="protein sequence ID" value="PTQ99653.1"/>
    <property type="molecule type" value="Genomic_DNA"/>
</dbReference>
<name>A0A2T5JD25_9SPHI</name>
<evidence type="ECO:0000313" key="1">
    <source>
        <dbReference type="EMBL" id="PTQ99653.1"/>
    </source>
</evidence>
<sequence>MKYLSTLLFILTALHCKAGYKHLLIDDGTDRTMVADTDTLVRKQSVSVGITYGSDVVFFGRTSTQRYPFYTADLIYNSKSGFFAYSSVWKVSGSYPKLDEVDVGGGYVYHLTKRSSGSISYTRFFFNRQAQVIKSAATNDIDFKNSYDWKFIKTSISFDYLFGKTTDIFLTPSISRNIETSFGIFDNKDYLTFNPGVSMIIGTQKFVENYTNADGGLIGMIAPNDHYPNRDLNVLNYSFKLPIAYNRPHYTFEVSPKYSIPVNVDGNIRNRKEFFLNLTFYYLFY</sequence>
<reference evidence="1 2" key="1">
    <citation type="submission" date="2018-04" db="EMBL/GenBank/DDBJ databases">
        <title>Genomic Encyclopedia of Archaeal and Bacterial Type Strains, Phase II (KMG-II): from individual species to whole genera.</title>
        <authorList>
            <person name="Goeker M."/>
        </authorList>
    </citation>
    <scope>NUCLEOTIDE SEQUENCE [LARGE SCALE GENOMIC DNA]</scope>
    <source>
        <strain evidence="1 2">DSM 26809</strain>
    </source>
</reference>
<accession>A0A2T5JD25</accession>
<dbReference type="OrthoDB" id="835191at2"/>
<protein>
    <submittedName>
        <fullName evidence="1">Uncharacterized protein</fullName>
    </submittedName>
</protein>
<dbReference type="Proteomes" id="UP000244168">
    <property type="component" value="Unassembled WGS sequence"/>
</dbReference>